<feature type="transmembrane region" description="Helical" evidence="1">
    <location>
        <begin position="68"/>
        <end position="88"/>
    </location>
</feature>
<dbReference type="GO" id="GO:0016020">
    <property type="term" value="C:membrane"/>
    <property type="evidence" value="ECO:0007669"/>
    <property type="project" value="InterPro"/>
</dbReference>
<gene>
    <name evidence="2" type="ORF">H9746_07010</name>
</gene>
<dbReference type="InterPro" id="IPR003425">
    <property type="entry name" value="CCB3/YggT"/>
</dbReference>
<evidence type="ECO:0000256" key="1">
    <source>
        <dbReference type="SAM" id="Phobius"/>
    </source>
</evidence>
<accession>A0A9D1PK50</accession>
<dbReference type="AlphaFoldDB" id="A0A9D1PK50"/>
<dbReference type="EMBL" id="DXIE01000037">
    <property type="protein sequence ID" value="HIV62572.1"/>
    <property type="molecule type" value="Genomic_DNA"/>
</dbReference>
<keyword evidence="1" id="KW-0812">Transmembrane</keyword>
<evidence type="ECO:0000313" key="3">
    <source>
        <dbReference type="Proteomes" id="UP000886808"/>
    </source>
</evidence>
<dbReference type="Proteomes" id="UP000886808">
    <property type="component" value="Unassembled WGS sequence"/>
</dbReference>
<name>A0A9D1PK50_9FIRM</name>
<sequence length="89" mass="10655">MVYFLIDIVATLIRILQFMMFARAIFSWFPQMQNSSIVEFLYMVTEPVIMPVRGLLNRIPSIRMMPIDLAFFCTFILLEFIQLMLYNLY</sequence>
<comment type="caution">
    <text evidence="2">The sequence shown here is derived from an EMBL/GenBank/DDBJ whole genome shotgun (WGS) entry which is preliminary data.</text>
</comment>
<keyword evidence="1" id="KW-0472">Membrane</keyword>
<feature type="transmembrane region" description="Helical" evidence="1">
    <location>
        <begin position="36"/>
        <end position="56"/>
    </location>
</feature>
<proteinExistence type="predicted"/>
<feature type="transmembrane region" description="Helical" evidence="1">
    <location>
        <begin position="12"/>
        <end position="30"/>
    </location>
</feature>
<organism evidence="2 3">
    <name type="scientific">Candidatus Butyricicoccus avistercoris</name>
    <dbReference type="NCBI Taxonomy" id="2838518"/>
    <lineage>
        <taxon>Bacteria</taxon>
        <taxon>Bacillati</taxon>
        <taxon>Bacillota</taxon>
        <taxon>Clostridia</taxon>
        <taxon>Eubacteriales</taxon>
        <taxon>Butyricicoccaceae</taxon>
        <taxon>Butyricicoccus</taxon>
    </lineage>
</organism>
<reference evidence="2" key="2">
    <citation type="submission" date="2021-04" db="EMBL/GenBank/DDBJ databases">
        <authorList>
            <person name="Gilroy R."/>
        </authorList>
    </citation>
    <scope>NUCLEOTIDE SEQUENCE</scope>
    <source>
        <strain evidence="2">CHK193-4272</strain>
    </source>
</reference>
<evidence type="ECO:0000313" key="2">
    <source>
        <dbReference type="EMBL" id="HIV62572.1"/>
    </source>
</evidence>
<protein>
    <submittedName>
        <fullName evidence="2">YggT family protein</fullName>
    </submittedName>
</protein>
<keyword evidence="1" id="KW-1133">Transmembrane helix</keyword>
<dbReference type="Pfam" id="PF02325">
    <property type="entry name" value="CCB3_YggT"/>
    <property type="match status" value="1"/>
</dbReference>
<reference evidence="2" key="1">
    <citation type="journal article" date="2021" name="PeerJ">
        <title>Extensive microbial diversity within the chicken gut microbiome revealed by metagenomics and culture.</title>
        <authorList>
            <person name="Gilroy R."/>
            <person name="Ravi A."/>
            <person name="Getino M."/>
            <person name="Pursley I."/>
            <person name="Horton D.L."/>
            <person name="Alikhan N.F."/>
            <person name="Baker D."/>
            <person name="Gharbi K."/>
            <person name="Hall N."/>
            <person name="Watson M."/>
            <person name="Adriaenssens E.M."/>
            <person name="Foster-Nyarko E."/>
            <person name="Jarju S."/>
            <person name="Secka A."/>
            <person name="Antonio M."/>
            <person name="Oren A."/>
            <person name="Chaudhuri R.R."/>
            <person name="La Ragione R."/>
            <person name="Hildebrand F."/>
            <person name="Pallen M.J."/>
        </authorList>
    </citation>
    <scope>NUCLEOTIDE SEQUENCE</scope>
    <source>
        <strain evidence="2">CHK193-4272</strain>
    </source>
</reference>